<feature type="region of interest" description="Disordered" evidence="1">
    <location>
        <begin position="411"/>
        <end position="433"/>
    </location>
</feature>
<sequence>MFAPSAPLGRALCVAATAAAWSRGGAPPVRSRSIRRAADDGAPLPTVEEAIAGAEGYDGPGIVDPYYMHPDTYPMLHDWTAERFDCDLESGGYAEWVIPEEAFVFARFLKEGQKSRALRRALHLDHLFWARESAIVADRDGGPRVYAAQAAQDDRGDVVASVVAVVGGDAASAAALVAADPLVRAGVFDEARSGAYHWTIAGDPYLQADVWPDGESPYLHLKLDAQPGANARGATREKHLSFLRKTRRTMRAGPLRPLGDAAGAPVGSLVYAFHASRGAALDWAAADPYVDAGVFGDGVQPLAAATYCELDVTGTQLTRPPPLNELPDPLLQRLVDADLVTLEERQVQRIEADPKTGEFVRYNITTTDPRVLSNVDVDDGLMATFASTPKALRAKKAREKKKALEEEDALAALSEAEGDDAAENDDGDLPDEF</sequence>
<comment type="caution">
    <text evidence="2">The sequence shown here is derived from an EMBL/GenBank/DDBJ whole genome shotgun (WGS) entry which is preliminary data.</text>
</comment>
<keyword evidence="3" id="KW-1185">Reference proteome</keyword>
<dbReference type="SUPFAM" id="SSF54909">
    <property type="entry name" value="Dimeric alpha+beta barrel"/>
    <property type="match status" value="1"/>
</dbReference>
<evidence type="ECO:0000313" key="3">
    <source>
        <dbReference type="Proteomes" id="UP001363151"/>
    </source>
</evidence>
<organism evidence="2 3">
    <name type="scientific">Aureococcus anophagefferens</name>
    <name type="common">Harmful bloom alga</name>
    <dbReference type="NCBI Taxonomy" id="44056"/>
    <lineage>
        <taxon>Eukaryota</taxon>
        <taxon>Sar</taxon>
        <taxon>Stramenopiles</taxon>
        <taxon>Ochrophyta</taxon>
        <taxon>Pelagophyceae</taxon>
        <taxon>Pelagomonadales</taxon>
        <taxon>Pelagomonadaceae</taxon>
        <taxon>Aureococcus</taxon>
    </lineage>
</organism>
<gene>
    <name evidence="2" type="ORF">SO694_0014405</name>
</gene>
<accession>A0ABR1FPN8</accession>
<protein>
    <submittedName>
        <fullName evidence="2">Uncharacterized protein</fullName>
    </submittedName>
</protein>
<evidence type="ECO:0000256" key="1">
    <source>
        <dbReference type="SAM" id="MobiDB-lite"/>
    </source>
</evidence>
<evidence type="ECO:0000313" key="2">
    <source>
        <dbReference type="EMBL" id="KAK7235213.1"/>
    </source>
</evidence>
<reference evidence="2 3" key="1">
    <citation type="submission" date="2024-03" db="EMBL/GenBank/DDBJ databases">
        <title>Aureococcus anophagefferens CCMP1851 and Kratosvirus quantuckense: Draft genome of a second virus-susceptible host strain in the model system.</title>
        <authorList>
            <person name="Chase E."/>
            <person name="Truchon A.R."/>
            <person name="Schepens W."/>
            <person name="Wilhelm S.W."/>
        </authorList>
    </citation>
    <scope>NUCLEOTIDE SEQUENCE [LARGE SCALE GENOMIC DNA]</scope>
    <source>
        <strain evidence="2 3">CCMP1851</strain>
    </source>
</reference>
<dbReference type="InterPro" id="IPR011008">
    <property type="entry name" value="Dimeric_a/b-barrel"/>
</dbReference>
<dbReference type="Gene3D" id="3.30.70.1060">
    <property type="entry name" value="Dimeric alpha+beta barrel"/>
    <property type="match status" value="1"/>
</dbReference>
<dbReference type="EMBL" id="JBBJCI010000294">
    <property type="protein sequence ID" value="KAK7235213.1"/>
    <property type="molecule type" value="Genomic_DNA"/>
</dbReference>
<name>A0ABR1FPN8_AURAN</name>
<proteinExistence type="predicted"/>
<feature type="compositionally biased region" description="Acidic residues" evidence="1">
    <location>
        <begin position="416"/>
        <end position="433"/>
    </location>
</feature>
<dbReference type="Proteomes" id="UP001363151">
    <property type="component" value="Unassembled WGS sequence"/>
</dbReference>